<dbReference type="Proteomes" id="UP001054945">
    <property type="component" value="Unassembled WGS sequence"/>
</dbReference>
<dbReference type="EMBL" id="BPLR01012390">
    <property type="protein sequence ID" value="GIY53685.1"/>
    <property type="molecule type" value="Genomic_DNA"/>
</dbReference>
<feature type="compositionally biased region" description="Polar residues" evidence="1">
    <location>
        <begin position="1"/>
        <end position="14"/>
    </location>
</feature>
<organism evidence="2 3">
    <name type="scientific">Caerostris extrusa</name>
    <name type="common">Bark spider</name>
    <name type="synonym">Caerostris bankana</name>
    <dbReference type="NCBI Taxonomy" id="172846"/>
    <lineage>
        <taxon>Eukaryota</taxon>
        <taxon>Metazoa</taxon>
        <taxon>Ecdysozoa</taxon>
        <taxon>Arthropoda</taxon>
        <taxon>Chelicerata</taxon>
        <taxon>Arachnida</taxon>
        <taxon>Araneae</taxon>
        <taxon>Araneomorphae</taxon>
        <taxon>Entelegynae</taxon>
        <taxon>Araneoidea</taxon>
        <taxon>Araneidae</taxon>
        <taxon>Caerostris</taxon>
    </lineage>
</organism>
<protein>
    <submittedName>
        <fullName evidence="2">Uncharacterized protein</fullName>
    </submittedName>
</protein>
<name>A0AAV4U7S2_CAEEX</name>
<keyword evidence="3" id="KW-1185">Reference proteome</keyword>
<accession>A0AAV4U7S2</accession>
<gene>
    <name evidence="2" type="ORF">CEXT_93951</name>
</gene>
<proteinExistence type="predicted"/>
<evidence type="ECO:0000256" key="1">
    <source>
        <dbReference type="SAM" id="MobiDB-lite"/>
    </source>
</evidence>
<sequence length="163" mass="18558">MGVENQTSGQTSPPNRGRTPPQLPGYGATTMPHSPLQLAAHNEFCIPLLQGTANVIVMWCGTHIKRASPYRGSYLNINLSRFKNLKVVKVMPKAVDPRTDPEWQIETWRHSRMLFTLQLNVTTTLHLITGLCMRISRANQIFLSLIKMTTEMKPHWCTLVWFT</sequence>
<dbReference type="AlphaFoldDB" id="A0AAV4U7S2"/>
<reference evidence="2 3" key="1">
    <citation type="submission" date="2021-06" db="EMBL/GenBank/DDBJ databases">
        <title>Caerostris extrusa draft genome.</title>
        <authorList>
            <person name="Kono N."/>
            <person name="Arakawa K."/>
        </authorList>
    </citation>
    <scope>NUCLEOTIDE SEQUENCE [LARGE SCALE GENOMIC DNA]</scope>
</reference>
<feature type="region of interest" description="Disordered" evidence="1">
    <location>
        <begin position="1"/>
        <end position="31"/>
    </location>
</feature>
<comment type="caution">
    <text evidence="2">The sequence shown here is derived from an EMBL/GenBank/DDBJ whole genome shotgun (WGS) entry which is preliminary data.</text>
</comment>
<evidence type="ECO:0000313" key="2">
    <source>
        <dbReference type="EMBL" id="GIY53685.1"/>
    </source>
</evidence>
<evidence type="ECO:0000313" key="3">
    <source>
        <dbReference type="Proteomes" id="UP001054945"/>
    </source>
</evidence>